<evidence type="ECO:0000256" key="1">
    <source>
        <dbReference type="ARBA" id="ARBA00022737"/>
    </source>
</evidence>
<sequence>MLKKYFFLYTILTIFLGSVLLEYEVSAKTLSATKTEISLVDGIAVDKRGNVYIAMRDNNIVSRIDLKGNMTTYVGNGSSGFSGDGGKAIEGTLNVPAGLAFDKSGNLYIADRNNHRIRKVDTRGIISTIAGTGTAGFSGDGAPAIKAQLNHPSGIAFDKKGNLFFSDRSNERIRVVDSKGNISTYAGNGKEGFKGDSGPALQASLDKPFGIAFDRKGNLYIADRGNNRVRRVNSQGIITTVAGDGGFFFMGDNGPAYRASVAGPTGVVVDDQGVLYIADRNNNRIRAVDAQGMITTVSGTGKQDYNGDSEVARETNLYLPFGVALNPEGKLLVIDRSHYRIRSINLKRGSVETIAGNGNKMFAGDGGPATGATLSFPHGITVDNNDNVIVSDKGNYRIRKISPNGIIHTIAGKGIRGNIGDGLPAIKASLYGATTLKLNNKGEIFIISPSGFVSLIRKIDGQGIMRKFLDTVTPRYLESIAKSKYKGKVQTGELATITTFSDFAFDQKGNMFISDRLNHQIRKVDSKGNITTIAGTGESGYYGDGGPASEAAFRDPSALATDKEGNLYIADGANNLIRKIDTKGIISTIAGNGKHDNSGDGGPALEASIRNMDYLKVSPKGELHIVGMNSNIIRKVTRDGKIVKVAGRGYQGYSGDGGPATKAMLKSPVAIAFDSKNNMYITDMGNNRIRKVDANGIISTFAGTGNFGWAQDGETVEIYLHKFP</sequence>
<feature type="domain" description="Teneurin NHL" evidence="2">
    <location>
        <begin position="363"/>
        <end position="413"/>
    </location>
</feature>
<dbReference type="EMBL" id="UINC01001822">
    <property type="protein sequence ID" value="SUZ89555.1"/>
    <property type="molecule type" value="Genomic_DNA"/>
</dbReference>
<name>A0A381RCP3_9ZZZZ</name>
<protein>
    <recommendedName>
        <fullName evidence="2">Teneurin NHL domain-containing protein</fullName>
    </recommendedName>
</protein>
<dbReference type="InterPro" id="IPR011042">
    <property type="entry name" value="6-blade_b-propeller_TolB-like"/>
</dbReference>
<feature type="domain" description="Teneurin NHL" evidence="2">
    <location>
        <begin position="195"/>
        <end position="244"/>
    </location>
</feature>
<feature type="domain" description="Teneurin NHL" evidence="2">
    <location>
        <begin position="82"/>
        <end position="132"/>
    </location>
</feature>
<dbReference type="PANTHER" id="PTHR46388:SF2">
    <property type="entry name" value="NHL REPEAT-CONTAINING PROTEIN 2"/>
    <property type="match status" value="1"/>
</dbReference>
<accession>A0A381RCP3</accession>
<organism evidence="3">
    <name type="scientific">marine metagenome</name>
    <dbReference type="NCBI Taxonomy" id="408172"/>
    <lineage>
        <taxon>unclassified sequences</taxon>
        <taxon>metagenomes</taxon>
        <taxon>ecological metagenomes</taxon>
    </lineage>
</organism>
<dbReference type="AlphaFoldDB" id="A0A381RCP3"/>
<evidence type="ECO:0000259" key="2">
    <source>
        <dbReference type="Pfam" id="PF25021"/>
    </source>
</evidence>
<feature type="domain" description="Teneurin NHL" evidence="2">
    <location>
        <begin position="540"/>
        <end position="648"/>
    </location>
</feature>
<dbReference type="CDD" id="cd14953">
    <property type="entry name" value="NHL_like_1"/>
    <property type="match status" value="1"/>
</dbReference>
<dbReference type="InterPro" id="IPR056822">
    <property type="entry name" value="TEN_NHL"/>
</dbReference>
<dbReference type="InterPro" id="IPR000033">
    <property type="entry name" value="LDLR_classB_rpt"/>
</dbReference>
<feature type="domain" description="Teneurin NHL" evidence="2">
    <location>
        <begin position="251"/>
        <end position="300"/>
    </location>
</feature>
<feature type="domain" description="Teneurin NHL" evidence="2">
    <location>
        <begin position="653"/>
        <end position="705"/>
    </location>
</feature>
<dbReference type="Pfam" id="PF25021">
    <property type="entry name" value="TEN_NHL"/>
    <property type="match status" value="7"/>
</dbReference>
<dbReference type="PANTHER" id="PTHR46388">
    <property type="entry name" value="NHL REPEAT-CONTAINING PROTEIN 2"/>
    <property type="match status" value="1"/>
</dbReference>
<proteinExistence type="predicted"/>
<reference evidence="3" key="1">
    <citation type="submission" date="2018-05" db="EMBL/GenBank/DDBJ databases">
        <authorList>
            <person name="Lanie J.A."/>
            <person name="Ng W.-L."/>
            <person name="Kazmierczak K.M."/>
            <person name="Andrzejewski T.M."/>
            <person name="Davidsen T.M."/>
            <person name="Wayne K.J."/>
            <person name="Tettelin H."/>
            <person name="Glass J.I."/>
            <person name="Rusch D."/>
            <person name="Podicherti R."/>
            <person name="Tsui H.-C.T."/>
            <person name="Winkler M.E."/>
        </authorList>
    </citation>
    <scope>NUCLEOTIDE SEQUENCE</scope>
</reference>
<keyword evidence="1" id="KW-0677">Repeat</keyword>
<feature type="domain" description="Teneurin NHL" evidence="2">
    <location>
        <begin position="138"/>
        <end position="188"/>
    </location>
</feature>
<dbReference type="PROSITE" id="PS51125">
    <property type="entry name" value="NHL"/>
    <property type="match status" value="2"/>
</dbReference>
<dbReference type="Gene3D" id="2.120.10.30">
    <property type="entry name" value="TolB, C-terminal domain"/>
    <property type="match status" value="5"/>
</dbReference>
<gene>
    <name evidence="3" type="ORF">METZ01_LOCUS42409</name>
</gene>
<dbReference type="SUPFAM" id="SSF101898">
    <property type="entry name" value="NHL repeat"/>
    <property type="match status" value="2"/>
</dbReference>
<evidence type="ECO:0000313" key="3">
    <source>
        <dbReference type="EMBL" id="SUZ89555.1"/>
    </source>
</evidence>
<dbReference type="SMART" id="SM00135">
    <property type="entry name" value="LY"/>
    <property type="match status" value="4"/>
</dbReference>
<dbReference type="InterPro" id="IPR001258">
    <property type="entry name" value="NHL_repeat"/>
</dbReference>